<feature type="region of interest" description="Disordered" evidence="8">
    <location>
        <begin position="229"/>
        <end position="261"/>
    </location>
</feature>
<dbReference type="OrthoDB" id="5919182at2759"/>
<evidence type="ECO:0000256" key="1">
    <source>
        <dbReference type="ARBA" id="ARBA00004173"/>
    </source>
</evidence>
<dbReference type="InterPro" id="IPR007741">
    <property type="entry name" value="Ribosomal_mL43/mS25/NADH_DH"/>
</dbReference>
<dbReference type="PANTHER" id="PTHR13274:SF2">
    <property type="entry name" value="SMALL RIBOSOMAL SUBUNIT PROTEIN MS25"/>
    <property type="match status" value="1"/>
</dbReference>
<evidence type="ECO:0000256" key="6">
    <source>
        <dbReference type="ARBA" id="ARBA00035139"/>
    </source>
</evidence>
<dbReference type="SUPFAM" id="SSF52833">
    <property type="entry name" value="Thioredoxin-like"/>
    <property type="match status" value="1"/>
</dbReference>
<dbReference type="InterPro" id="IPR040049">
    <property type="entry name" value="Ribosomal_mS25/mL61"/>
</dbReference>
<keyword evidence="4" id="KW-0496">Mitochondrion</keyword>
<dbReference type="PANTHER" id="PTHR13274">
    <property type="entry name" value="MITOCHONDRIAL RIBOSOMAL PROTEIN S25"/>
    <property type="match status" value="1"/>
</dbReference>
<sequence>MNKFSKVSFLLGPAPIRRTLPYLQSGALILKDRVKIMEVHYNMFRRRNEVDKTRPKLENPHRGLHEFYFWYVPQIQYKNPNVQIVRFVDMNPNPFIRCWLEDSTDVIFECFTKTKEDILQQVTKILGKSSERLALESSLDREKQIAESPALFGFNRPRFCICEVPGHVPCSGTCALPKSKRGKYTQYLKEELEQWMNDPDAEEESEKSKMNRLHYYPVPIDPVVPRVEGLDKMELRKPLQRSTQQNPNIKEFEENKPKDYT</sequence>
<gene>
    <name evidence="10" type="ORF">B4U79_11973</name>
</gene>
<proteinExistence type="inferred from homology"/>
<keyword evidence="5" id="KW-0687">Ribonucleoprotein</keyword>
<organism evidence="10 11">
    <name type="scientific">Dinothrombium tinctorium</name>
    <dbReference type="NCBI Taxonomy" id="1965070"/>
    <lineage>
        <taxon>Eukaryota</taxon>
        <taxon>Metazoa</taxon>
        <taxon>Ecdysozoa</taxon>
        <taxon>Arthropoda</taxon>
        <taxon>Chelicerata</taxon>
        <taxon>Arachnida</taxon>
        <taxon>Acari</taxon>
        <taxon>Acariformes</taxon>
        <taxon>Trombidiformes</taxon>
        <taxon>Prostigmata</taxon>
        <taxon>Anystina</taxon>
        <taxon>Parasitengona</taxon>
        <taxon>Trombidioidea</taxon>
        <taxon>Trombidiidae</taxon>
        <taxon>Dinothrombium</taxon>
    </lineage>
</organism>
<comment type="caution">
    <text evidence="10">The sequence shown here is derived from an EMBL/GenBank/DDBJ whole genome shotgun (WGS) entry which is preliminary data.</text>
</comment>
<dbReference type="Proteomes" id="UP000285301">
    <property type="component" value="Unassembled WGS sequence"/>
</dbReference>
<dbReference type="GO" id="GO:0005840">
    <property type="term" value="C:ribosome"/>
    <property type="evidence" value="ECO:0007669"/>
    <property type="project" value="UniProtKB-KW"/>
</dbReference>
<dbReference type="STRING" id="1965070.A0A3S3NVD5"/>
<protein>
    <recommendedName>
        <fullName evidence="6">Small ribosomal subunit protein mS25</fullName>
    </recommendedName>
    <alternativeName>
        <fullName evidence="7">28S ribosomal protein S25, mitochondrial</fullName>
    </alternativeName>
</protein>
<dbReference type="EMBL" id="NCKU01007430">
    <property type="protein sequence ID" value="RWS02643.1"/>
    <property type="molecule type" value="Genomic_DNA"/>
</dbReference>
<name>A0A3S3NVD5_9ACAR</name>
<evidence type="ECO:0000256" key="3">
    <source>
        <dbReference type="ARBA" id="ARBA00022980"/>
    </source>
</evidence>
<evidence type="ECO:0000313" key="11">
    <source>
        <dbReference type="Proteomes" id="UP000285301"/>
    </source>
</evidence>
<evidence type="ECO:0000256" key="7">
    <source>
        <dbReference type="ARBA" id="ARBA00035369"/>
    </source>
</evidence>
<dbReference type="SMART" id="SM00916">
    <property type="entry name" value="L51_S25_CI-B8"/>
    <property type="match status" value="1"/>
</dbReference>
<feature type="domain" description="Ribosomal protein/NADH dehydrogenase" evidence="9">
    <location>
        <begin position="56"/>
        <end position="129"/>
    </location>
</feature>
<evidence type="ECO:0000256" key="8">
    <source>
        <dbReference type="SAM" id="MobiDB-lite"/>
    </source>
</evidence>
<dbReference type="AlphaFoldDB" id="A0A3S3NVD5"/>
<reference evidence="10 11" key="1">
    <citation type="journal article" date="2018" name="Gigascience">
        <title>Genomes of trombidid mites reveal novel predicted allergens and laterally-transferred genes associated with secondary metabolism.</title>
        <authorList>
            <person name="Dong X."/>
            <person name="Chaisiri K."/>
            <person name="Xia D."/>
            <person name="Armstrong S.D."/>
            <person name="Fang Y."/>
            <person name="Donnelly M.J."/>
            <person name="Kadowaki T."/>
            <person name="McGarry J.W."/>
            <person name="Darby A.C."/>
            <person name="Makepeace B.L."/>
        </authorList>
    </citation>
    <scope>NUCLEOTIDE SEQUENCE [LARGE SCALE GENOMIC DNA]</scope>
    <source>
        <strain evidence="10">UoL-WK</strain>
    </source>
</reference>
<keyword evidence="3" id="KW-0689">Ribosomal protein</keyword>
<evidence type="ECO:0000256" key="4">
    <source>
        <dbReference type="ARBA" id="ARBA00023128"/>
    </source>
</evidence>
<accession>A0A3S3NVD5</accession>
<comment type="subcellular location">
    <subcellularLocation>
        <location evidence="1">Mitochondrion</location>
    </subcellularLocation>
</comment>
<evidence type="ECO:0000313" key="10">
    <source>
        <dbReference type="EMBL" id="RWS02643.1"/>
    </source>
</evidence>
<evidence type="ECO:0000256" key="5">
    <source>
        <dbReference type="ARBA" id="ARBA00023274"/>
    </source>
</evidence>
<keyword evidence="11" id="KW-1185">Reference proteome</keyword>
<dbReference type="GO" id="GO:0003735">
    <property type="term" value="F:structural constituent of ribosome"/>
    <property type="evidence" value="ECO:0007669"/>
    <property type="project" value="InterPro"/>
</dbReference>
<feature type="compositionally biased region" description="Basic and acidic residues" evidence="8">
    <location>
        <begin position="250"/>
        <end position="261"/>
    </location>
</feature>
<evidence type="ECO:0000259" key="9">
    <source>
        <dbReference type="SMART" id="SM00916"/>
    </source>
</evidence>
<dbReference type="InterPro" id="IPR036249">
    <property type="entry name" value="Thioredoxin-like_sf"/>
</dbReference>
<dbReference type="GO" id="GO:0005739">
    <property type="term" value="C:mitochondrion"/>
    <property type="evidence" value="ECO:0007669"/>
    <property type="project" value="UniProtKB-SubCell"/>
</dbReference>
<evidence type="ECO:0000256" key="2">
    <source>
        <dbReference type="ARBA" id="ARBA00008046"/>
    </source>
</evidence>
<dbReference type="GO" id="GO:1990904">
    <property type="term" value="C:ribonucleoprotein complex"/>
    <property type="evidence" value="ECO:0007669"/>
    <property type="project" value="UniProtKB-KW"/>
</dbReference>
<comment type="similarity">
    <text evidence="2">Belongs to the mitochondrion-specific ribosomal protein mS25 family.</text>
</comment>